<dbReference type="InterPro" id="IPR054579">
    <property type="entry name" value="GCE-like_dom"/>
</dbReference>
<organism evidence="12 13">
    <name type="scientific">Pholiota conissans</name>
    <dbReference type="NCBI Taxonomy" id="109636"/>
    <lineage>
        <taxon>Eukaryota</taxon>
        <taxon>Fungi</taxon>
        <taxon>Dikarya</taxon>
        <taxon>Basidiomycota</taxon>
        <taxon>Agaricomycotina</taxon>
        <taxon>Agaricomycetes</taxon>
        <taxon>Agaricomycetidae</taxon>
        <taxon>Agaricales</taxon>
        <taxon>Agaricineae</taxon>
        <taxon>Strophariaceae</taxon>
        <taxon>Pholiota</taxon>
    </lineage>
</organism>
<dbReference type="GO" id="GO:0046274">
    <property type="term" value="P:lignin catabolic process"/>
    <property type="evidence" value="ECO:0007669"/>
    <property type="project" value="UniProtKB-KW"/>
</dbReference>
<comment type="catalytic activity">
    <reaction evidence="8">
        <text>a 4-O-methyl-alpha-D-glucuronosyl ester derivative + H2O = 4-O-methyl-alpha-D-glucuronate derivative + an alcohol + H(+)</text>
        <dbReference type="Rhea" id="RHEA:67452"/>
        <dbReference type="ChEBI" id="CHEBI:15377"/>
        <dbReference type="ChEBI" id="CHEBI:15378"/>
        <dbReference type="ChEBI" id="CHEBI:30879"/>
        <dbReference type="ChEBI" id="CHEBI:171667"/>
        <dbReference type="ChEBI" id="CHEBI:171668"/>
        <dbReference type="EC" id="3.1.1.117"/>
    </reaction>
    <physiologicalReaction direction="left-to-right" evidence="8">
        <dbReference type="Rhea" id="RHEA:67453"/>
    </physiologicalReaction>
</comment>
<evidence type="ECO:0000256" key="10">
    <source>
        <dbReference type="SAM" id="SignalP"/>
    </source>
</evidence>
<dbReference type="SUPFAM" id="SSF53474">
    <property type="entry name" value="alpha/beta-Hydrolases"/>
    <property type="match status" value="1"/>
</dbReference>
<keyword evidence="6" id="KW-0378">Hydrolase</keyword>
<proteinExistence type="inferred from homology"/>
<evidence type="ECO:0000256" key="5">
    <source>
        <dbReference type="ARBA" id="ARBA00022729"/>
    </source>
</evidence>
<dbReference type="GO" id="GO:0052689">
    <property type="term" value="F:carboxylic ester hydrolase activity"/>
    <property type="evidence" value="ECO:0007669"/>
    <property type="project" value="UniProtKB-KW"/>
</dbReference>
<reference evidence="12" key="1">
    <citation type="submission" date="2020-11" db="EMBL/GenBank/DDBJ databases">
        <authorList>
            <consortium name="DOE Joint Genome Institute"/>
            <person name="Ahrendt S."/>
            <person name="Riley R."/>
            <person name="Andreopoulos W."/>
            <person name="Labutti K."/>
            <person name="Pangilinan J."/>
            <person name="Ruiz-Duenas F.J."/>
            <person name="Barrasa J.M."/>
            <person name="Sanchez-Garcia M."/>
            <person name="Camarero S."/>
            <person name="Miyauchi S."/>
            <person name="Serrano A."/>
            <person name="Linde D."/>
            <person name="Babiker R."/>
            <person name="Drula E."/>
            <person name="Ayuso-Fernandez I."/>
            <person name="Pacheco R."/>
            <person name="Padilla G."/>
            <person name="Ferreira P."/>
            <person name="Barriuso J."/>
            <person name="Kellner H."/>
            <person name="Castanera R."/>
            <person name="Alfaro M."/>
            <person name="Ramirez L."/>
            <person name="Pisabarro A.G."/>
            <person name="Kuo A."/>
            <person name="Tritt A."/>
            <person name="Lipzen A."/>
            <person name="He G."/>
            <person name="Yan M."/>
            <person name="Ng V."/>
            <person name="Cullen D."/>
            <person name="Martin F."/>
            <person name="Rosso M.-N."/>
            <person name="Henrissat B."/>
            <person name="Hibbett D."/>
            <person name="Martinez A.T."/>
            <person name="Grigoriev I.V."/>
        </authorList>
    </citation>
    <scope>NUCLEOTIDE SEQUENCE</scope>
    <source>
        <strain evidence="12">CIRM-BRFM 674</strain>
    </source>
</reference>
<dbReference type="AlphaFoldDB" id="A0A9P6CXZ3"/>
<comment type="similarity">
    <text evidence="2">Belongs to the carbohydrate esterase 15 (CE15) family.</text>
</comment>
<keyword evidence="7" id="KW-0439">Lignin degradation</keyword>
<evidence type="ECO:0000256" key="2">
    <source>
        <dbReference type="ARBA" id="ARBA00010092"/>
    </source>
</evidence>
<accession>A0A9P6CXZ3</accession>
<dbReference type="EC" id="3.1.1.117" evidence="9"/>
<evidence type="ECO:0000256" key="3">
    <source>
        <dbReference type="ARBA" id="ARBA00022487"/>
    </source>
</evidence>
<protein>
    <recommendedName>
        <fullName evidence="9">(4-O-methyl)-D-glucuronate--lignin esterase</fullName>
        <ecNumber evidence="9">3.1.1.117</ecNumber>
    </recommendedName>
</protein>
<evidence type="ECO:0000256" key="1">
    <source>
        <dbReference type="ARBA" id="ARBA00004613"/>
    </source>
</evidence>
<sequence>MNFGIMTFKSYFVGLALALPLFAASAPNPDFSLPAPRFCPELPQNLTLTSDAKLPNPFKFAASSAPIHTKADWSCRREEINELFQRYELGTLPPKPEAATGTINGNTLTVDIIHANKSISFNVTMTLPKNGTAPFPAVIGVGGISIPIPPGVATLVFNNNQIALQNDATSRGIGDFYTLFGANATASSMTAWAWAIGRIIDVLENMPEETTKIDLSRLGVTGCSRNGKGALVAGAFESRIALTIPQESGSGGEGCWRISDWMLANGTVTQTASEIVQENVWFSETFALYANDVDVLPFDHHMLAGLVAPRALFVIDNTGIDWLGPESNFGCMKTANKIFQALGVPDHMGFSGVGNLDHCAFPASQQPDLDAFFNKFFFGQKTNTSIIETDGPNDLGFVDSDWIDWEVPQLA</sequence>
<keyword evidence="13" id="KW-1185">Reference proteome</keyword>
<evidence type="ECO:0000313" key="12">
    <source>
        <dbReference type="EMBL" id="KAF9476784.1"/>
    </source>
</evidence>
<dbReference type="OrthoDB" id="3781271at2759"/>
<keyword evidence="3" id="KW-0719">Serine esterase</keyword>
<comment type="caution">
    <text evidence="12">The sequence shown here is derived from an EMBL/GenBank/DDBJ whole genome shotgun (WGS) entry which is preliminary data.</text>
</comment>
<evidence type="ECO:0000256" key="6">
    <source>
        <dbReference type="ARBA" id="ARBA00022801"/>
    </source>
</evidence>
<feature type="chain" id="PRO_5040471603" description="(4-O-methyl)-D-glucuronate--lignin esterase" evidence="10">
    <location>
        <begin position="19"/>
        <end position="411"/>
    </location>
</feature>
<dbReference type="EMBL" id="MU155282">
    <property type="protein sequence ID" value="KAF9476784.1"/>
    <property type="molecule type" value="Genomic_DNA"/>
</dbReference>
<feature type="domain" description="4-O-methyl-glucuronoyl methylesterase-like" evidence="11">
    <location>
        <begin position="110"/>
        <end position="343"/>
    </location>
</feature>
<evidence type="ECO:0000256" key="4">
    <source>
        <dbReference type="ARBA" id="ARBA00022525"/>
    </source>
</evidence>
<comment type="subcellular location">
    <subcellularLocation>
        <location evidence="1">Secreted</location>
    </subcellularLocation>
</comment>
<evidence type="ECO:0000256" key="9">
    <source>
        <dbReference type="ARBA" id="ARBA00026105"/>
    </source>
</evidence>
<keyword evidence="5 10" id="KW-0732">Signal</keyword>
<name>A0A9P6CXZ3_9AGAR</name>
<evidence type="ECO:0000259" key="11">
    <source>
        <dbReference type="Pfam" id="PF22244"/>
    </source>
</evidence>
<feature type="signal peptide" evidence="10">
    <location>
        <begin position="1"/>
        <end position="18"/>
    </location>
</feature>
<dbReference type="Gene3D" id="3.40.50.1820">
    <property type="entry name" value="alpha/beta hydrolase"/>
    <property type="match status" value="1"/>
</dbReference>
<dbReference type="GO" id="GO:0005576">
    <property type="term" value="C:extracellular region"/>
    <property type="evidence" value="ECO:0007669"/>
    <property type="project" value="UniProtKB-SubCell"/>
</dbReference>
<keyword evidence="4" id="KW-0964">Secreted</keyword>
<dbReference type="Proteomes" id="UP000807469">
    <property type="component" value="Unassembled WGS sequence"/>
</dbReference>
<gene>
    <name evidence="12" type="ORF">BDN70DRAFT_151893</name>
</gene>
<evidence type="ECO:0000256" key="7">
    <source>
        <dbReference type="ARBA" id="ARBA00023185"/>
    </source>
</evidence>
<evidence type="ECO:0000256" key="8">
    <source>
        <dbReference type="ARBA" id="ARBA00024511"/>
    </source>
</evidence>
<evidence type="ECO:0000313" key="13">
    <source>
        <dbReference type="Proteomes" id="UP000807469"/>
    </source>
</evidence>
<dbReference type="Pfam" id="PF22244">
    <property type="entry name" value="GCE_fung"/>
    <property type="match status" value="1"/>
</dbReference>
<dbReference type="InterPro" id="IPR029058">
    <property type="entry name" value="AB_hydrolase_fold"/>
</dbReference>